<evidence type="ECO:0000313" key="2">
    <source>
        <dbReference type="Proteomes" id="UP001524478"/>
    </source>
</evidence>
<protein>
    <submittedName>
        <fullName evidence="1">DUF3841 domain-containing protein</fullName>
    </submittedName>
</protein>
<reference evidence="1 2" key="1">
    <citation type="submission" date="2022-06" db="EMBL/GenBank/DDBJ databases">
        <title>Isolation of gut microbiota from human fecal samples.</title>
        <authorList>
            <person name="Pamer E.G."/>
            <person name="Barat B."/>
            <person name="Waligurski E."/>
            <person name="Medina S."/>
            <person name="Paddock L."/>
            <person name="Mostad J."/>
        </authorList>
    </citation>
    <scope>NUCLEOTIDE SEQUENCE [LARGE SCALE GENOMIC DNA]</scope>
    <source>
        <strain evidence="1 2">DFI.7.95</strain>
    </source>
</reference>
<name>A0ABT1S6B7_9FIRM</name>
<dbReference type="Proteomes" id="UP001524478">
    <property type="component" value="Unassembled WGS sequence"/>
</dbReference>
<dbReference type="Pfam" id="PF12952">
    <property type="entry name" value="DUF3841"/>
    <property type="match status" value="1"/>
</dbReference>
<gene>
    <name evidence="1" type="ORF">NE686_02865</name>
</gene>
<proteinExistence type="predicted"/>
<accession>A0ABT1S6B7</accession>
<keyword evidence="2" id="KW-1185">Reference proteome</keyword>
<dbReference type="RefSeq" id="WP_256310357.1">
    <property type="nucleotide sequence ID" value="NZ_JANGAC010000002.1"/>
</dbReference>
<dbReference type="EMBL" id="JANGAC010000002">
    <property type="protein sequence ID" value="MCQ4922015.1"/>
    <property type="molecule type" value="Genomic_DNA"/>
</dbReference>
<organism evidence="1 2">
    <name type="scientific">Tissierella carlieri</name>
    <dbReference type="NCBI Taxonomy" id="689904"/>
    <lineage>
        <taxon>Bacteria</taxon>
        <taxon>Bacillati</taxon>
        <taxon>Bacillota</taxon>
        <taxon>Tissierellia</taxon>
        <taxon>Tissierellales</taxon>
        <taxon>Tissierellaceae</taxon>
        <taxon>Tissierella</taxon>
    </lineage>
</organism>
<evidence type="ECO:0000313" key="1">
    <source>
        <dbReference type="EMBL" id="MCQ4922015.1"/>
    </source>
</evidence>
<dbReference type="InterPro" id="IPR024211">
    <property type="entry name" value="DUF3841"/>
</dbReference>
<sequence>MRIWTFQSIDVWEKLKEDKIVTCDAKLAFYLKDEDYSFLQQYNWIRDKMINKIGDSSYKSNIYPIWVWYIYEGQHKKPDLRHSAHGPSGEQMACIELEIPDEKVLLSDFELWHYVLNNWYIGNSTNEEELDAECEWLDSLSKEERQDLIEKSWDKIFNIKECLNNEIYSSGEYIQGTFWELRLNEVKRVQIFKAR</sequence>
<comment type="caution">
    <text evidence="1">The sequence shown here is derived from an EMBL/GenBank/DDBJ whole genome shotgun (WGS) entry which is preliminary data.</text>
</comment>